<dbReference type="Proteomes" id="UP000775213">
    <property type="component" value="Unassembled WGS sequence"/>
</dbReference>
<accession>A0AAV7GBU3</accession>
<name>A0AAV7GBU3_DENCH</name>
<evidence type="ECO:0000313" key="2">
    <source>
        <dbReference type="Proteomes" id="UP000775213"/>
    </source>
</evidence>
<organism evidence="1 2">
    <name type="scientific">Dendrobium chrysotoxum</name>
    <name type="common">Orchid</name>
    <dbReference type="NCBI Taxonomy" id="161865"/>
    <lineage>
        <taxon>Eukaryota</taxon>
        <taxon>Viridiplantae</taxon>
        <taxon>Streptophyta</taxon>
        <taxon>Embryophyta</taxon>
        <taxon>Tracheophyta</taxon>
        <taxon>Spermatophyta</taxon>
        <taxon>Magnoliopsida</taxon>
        <taxon>Liliopsida</taxon>
        <taxon>Asparagales</taxon>
        <taxon>Orchidaceae</taxon>
        <taxon>Epidendroideae</taxon>
        <taxon>Malaxideae</taxon>
        <taxon>Dendrobiinae</taxon>
        <taxon>Dendrobium</taxon>
    </lineage>
</organism>
<comment type="caution">
    <text evidence="1">The sequence shown here is derived from an EMBL/GenBank/DDBJ whole genome shotgun (WGS) entry which is preliminary data.</text>
</comment>
<proteinExistence type="predicted"/>
<keyword evidence="2" id="KW-1185">Reference proteome</keyword>
<protein>
    <submittedName>
        <fullName evidence="1">Uncharacterized protein</fullName>
    </submittedName>
</protein>
<dbReference type="AlphaFoldDB" id="A0AAV7GBU3"/>
<gene>
    <name evidence="1" type="ORF">IEQ34_012039</name>
</gene>
<evidence type="ECO:0000313" key="1">
    <source>
        <dbReference type="EMBL" id="KAH0459225.1"/>
    </source>
</evidence>
<reference evidence="1 2" key="1">
    <citation type="journal article" date="2021" name="Hortic Res">
        <title>Chromosome-scale assembly of the Dendrobium chrysotoxum genome enhances the understanding of orchid evolution.</title>
        <authorList>
            <person name="Zhang Y."/>
            <person name="Zhang G.Q."/>
            <person name="Zhang D."/>
            <person name="Liu X.D."/>
            <person name="Xu X.Y."/>
            <person name="Sun W.H."/>
            <person name="Yu X."/>
            <person name="Zhu X."/>
            <person name="Wang Z.W."/>
            <person name="Zhao X."/>
            <person name="Zhong W.Y."/>
            <person name="Chen H."/>
            <person name="Yin W.L."/>
            <person name="Huang T."/>
            <person name="Niu S.C."/>
            <person name="Liu Z.J."/>
        </authorList>
    </citation>
    <scope>NUCLEOTIDE SEQUENCE [LARGE SCALE GENOMIC DNA]</scope>
    <source>
        <strain evidence="1">Lindl</strain>
    </source>
</reference>
<sequence>MEDLPSYCSHCKSLGHSKLECHILHPQLVTHTNVGTELVNNGNKILLIVNPVDIVSNDPLLTGGEGLSVKPSTDVLHDPFEQVVNRTDVSLTVALSLAHSCGNNEDKVMACEAHSYGINEDVVKVCVHNNCLLNLASNPLVPPDSNVYVNDGETALPDDSTPLPGDRACVSSTGGFSPSNCSKGAESLVTPPRFSVSLPKSVDPMVENLGSPLVEVPIFVLSKDALIAHLTDAAWFSVSDYVGLVVFLLAIFLDNDEEASVRYLLPLHDGNLGGLSSLRFG</sequence>
<dbReference type="EMBL" id="JAGFBR010000011">
    <property type="protein sequence ID" value="KAH0459225.1"/>
    <property type="molecule type" value="Genomic_DNA"/>
</dbReference>